<dbReference type="RefSeq" id="WP_208112695.1">
    <property type="nucleotide sequence ID" value="NZ_SNYJ01000001.1"/>
</dbReference>
<dbReference type="Proteomes" id="UP000295632">
    <property type="component" value="Unassembled WGS sequence"/>
</dbReference>
<evidence type="ECO:0000256" key="5">
    <source>
        <dbReference type="ARBA" id="ARBA00022692"/>
    </source>
</evidence>
<feature type="transmembrane region" description="Helical" evidence="8">
    <location>
        <begin position="21"/>
        <end position="38"/>
    </location>
</feature>
<feature type="transmembrane region" description="Helical" evidence="8">
    <location>
        <begin position="255"/>
        <end position="274"/>
    </location>
</feature>
<dbReference type="GO" id="GO:0005886">
    <property type="term" value="C:plasma membrane"/>
    <property type="evidence" value="ECO:0007669"/>
    <property type="project" value="UniProtKB-SubCell"/>
</dbReference>
<protein>
    <submittedName>
        <fullName evidence="9">Monosaccharide ABC transporter membrane protein (CUT2 family)</fullName>
    </submittedName>
</protein>
<dbReference type="SUPFAM" id="SSF81345">
    <property type="entry name" value="ABC transporter involved in vitamin B12 uptake, BtuC"/>
    <property type="match status" value="1"/>
</dbReference>
<dbReference type="Gene3D" id="1.10.3470.10">
    <property type="entry name" value="ABC transporter involved in vitamin B12 uptake, BtuC"/>
    <property type="match status" value="1"/>
</dbReference>
<proteinExistence type="predicted"/>
<feature type="transmembrane region" description="Helical" evidence="8">
    <location>
        <begin position="50"/>
        <end position="70"/>
    </location>
</feature>
<dbReference type="InterPro" id="IPR001851">
    <property type="entry name" value="ABC_transp_permease"/>
</dbReference>
<dbReference type="EMBL" id="SNYJ01000001">
    <property type="protein sequence ID" value="TDQ42675.1"/>
    <property type="molecule type" value="Genomic_DNA"/>
</dbReference>
<sequence>MKNDITEHNKSQSIFNFFYKYGTILTIFVLIIFFSLASESFLSASNMISILRSISIVTIIAIGLTISLAAGGFDLSIGSTASIANAVCLSLFVWFGQGLGISIGVTLLACLLIGAINAFLVIQFRIQDMLMTLATMFIFQGVALTYTRGATISENMVMPNGSYAEGTIPTLFGTLGQAPWIIIIMLIIVLVVHIALTYTKQGRFLYMIGGNREAAELTGIPVSKYRLFAYMFSALLAGVGGLMLGARVMSAEINAGSPYLMDAVAAAFIGYAFLGAGKPNALGTFAGAILIGILQNGLIMMSVPYYSMDIVKGSVLALALALTYYKRAH</sequence>
<name>A0A4R6UD31_9BACI</name>
<feature type="transmembrane region" description="Helical" evidence="8">
    <location>
        <begin position="77"/>
        <end position="95"/>
    </location>
</feature>
<keyword evidence="3" id="KW-1003">Cell membrane</keyword>
<feature type="transmembrane region" description="Helical" evidence="8">
    <location>
        <begin position="101"/>
        <end position="122"/>
    </location>
</feature>
<reference evidence="9 10" key="1">
    <citation type="submission" date="2019-03" db="EMBL/GenBank/DDBJ databases">
        <title>Genomic Encyclopedia of Type Strains, Phase IV (KMG-IV): sequencing the most valuable type-strain genomes for metagenomic binning, comparative biology and taxonomic classification.</title>
        <authorList>
            <person name="Goeker M."/>
        </authorList>
    </citation>
    <scope>NUCLEOTIDE SEQUENCE [LARGE SCALE GENOMIC DNA]</scope>
    <source>
        <strain evidence="9 10">DSM 28697</strain>
    </source>
</reference>
<evidence type="ECO:0000256" key="8">
    <source>
        <dbReference type="SAM" id="Phobius"/>
    </source>
</evidence>
<keyword evidence="4" id="KW-0997">Cell inner membrane</keyword>
<keyword evidence="10" id="KW-1185">Reference proteome</keyword>
<dbReference type="InterPro" id="IPR037294">
    <property type="entry name" value="ABC_BtuC-like"/>
</dbReference>
<keyword evidence="2" id="KW-0813">Transport</keyword>
<comment type="subcellular location">
    <subcellularLocation>
        <location evidence="1">Cell membrane</location>
        <topology evidence="1">Multi-pass membrane protein</topology>
    </subcellularLocation>
</comment>
<evidence type="ECO:0000256" key="3">
    <source>
        <dbReference type="ARBA" id="ARBA00022475"/>
    </source>
</evidence>
<gene>
    <name evidence="9" type="ORF">EV213_101104</name>
</gene>
<keyword evidence="6 8" id="KW-1133">Transmembrane helix</keyword>
<keyword evidence="7 8" id="KW-0472">Membrane</keyword>
<keyword evidence="5 8" id="KW-0812">Transmembrane</keyword>
<dbReference type="PANTHER" id="PTHR32196">
    <property type="entry name" value="ABC TRANSPORTER PERMEASE PROTEIN YPHD-RELATED-RELATED"/>
    <property type="match status" value="1"/>
</dbReference>
<evidence type="ECO:0000256" key="1">
    <source>
        <dbReference type="ARBA" id="ARBA00004651"/>
    </source>
</evidence>
<feature type="transmembrane region" description="Helical" evidence="8">
    <location>
        <begin position="281"/>
        <end position="299"/>
    </location>
</feature>
<evidence type="ECO:0000313" key="10">
    <source>
        <dbReference type="Proteomes" id="UP000295632"/>
    </source>
</evidence>
<organism evidence="9 10">
    <name type="scientific">Aureibacillus halotolerans</name>
    <dbReference type="NCBI Taxonomy" id="1508390"/>
    <lineage>
        <taxon>Bacteria</taxon>
        <taxon>Bacillati</taxon>
        <taxon>Bacillota</taxon>
        <taxon>Bacilli</taxon>
        <taxon>Bacillales</taxon>
        <taxon>Bacillaceae</taxon>
        <taxon>Aureibacillus</taxon>
    </lineage>
</organism>
<evidence type="ECO:0000313" key="9">
    <source>
        <dbReference type="EMBL" id="TDQ42675.1"/>
    </source>
</evidence>
<comment type="caution">
    <text evidence="9">The sequence shown here is derived from an EMBL/GenBank/DDBJ whole genome shotgun (WGS) entry which is preliminary data.</text>
</comment>
<evidence type="ECO:0000256" key="4">
    <source>
        <dbReference type="ARBA" id="ARBA00022519"/>
    </source>
</evidence>
<dbReference type="PANTHER" id="PTHR32196:SF21">
    <property type="entry name" value="ABC TRANSPORTER PERMEASE PROTEIN YPHD-RELATED"/>
    <property type="match status" value="1"/>
</dbReference>
<evidence type="ECO:0000256" key="6">
    <source>
        <dbReference type="ARBA" id="ARBA00022989"/>
    </source>
</evidence>
<accession>A0A4R6UD31</accession>
<dbReference type="Pfam" id="PF02653">
    <property type="entry name" value="BPD_transp_2"/>
    <property type="match status" value="1"/>
</dbReference>
<feature type="transmembrane region" description="Helical" evidence="8">
    <location>
        <begin position="178"/>
        <end position="198"/>
    </location>
</feature>
<dbReference type="CDD" id="cd06579">
    <property type="entry name" value="TM_PBP1_transp_AraH_like"/>
    <property type="match status" value="1"/>
</dbReference>
<evidence type="ECO:0000256" key="2">
    <source>
        <dbReference type="ARBA" id="ARBA00022448"/>
    </source>
</evidence>
<evidence type="ECO:0000256" key="7">
    <source>
        <dbReference type="ARBA" id="ARBA00023136"/>
    </source>
</evidence>
<feature type="transmembrane region" description="Helical" evidence="8">
    <location>
        <begin position="129"/>
        <end position="147"/>
    </location>
</feature>
<feature type="transmembrane region" description="Helical" evidence="8">
    <location>
        <begin position="227"/>
        <end position="249"/>
    </location>
</feature>
<dbReference type="AlphaFoldDB" id="A0A4R6UD31"/>
<dbReference type="GO" id="GO:0022857">
    <property type="term" value="F:transmembrane transporter activity"/>
    <property type="evidence" value="ECO:0007669"/>
    <property type="project" value="InterPro"/>
</dbReference>